<proteinExistence type="inferred from homology"/>
<dbReference type="HOGENOM" id="CLU_001570_25_0_1"/>
<dbReference type="KEGG" id="pco:PHACADRAFT_186631"/>
<evidence type="ECO:0000256" key="2">
    <source>
        <dbReference type="ARBA" id="ARBA00022617"/>
    </source>
</evidence>
<dbReference type="GO" id="GO:0016705">
    <property type="term" value="F:oxidoreductase activity, acting on paired donors, with incorporation or reduction of molecular oxygen"/>
    <property type="evidence" value="ECO:0007669"/>
    <property type="project" value="InterPro"/>
</dbReference>
<dbReference type="InterPro" id="IPR050196">
    <property type="entry name" value="Cytochrome_P450_Monoox"/>
</dbReference>
<dbReference type="GO" id="GO:0020037">
    <property type="term" value="F:heme binding"/>
    <property type="evidence" value="ECO:0007669"/>
    <property type="project" value="InterPro"/>
</dbReference>
<comment type="similarity">
    <text evidence="1">Belongs to the cytochrome P450 family.</text>
</comment>
<evidence type="ECO:0000256" key="4">
    <source>
        <dbReference type="ARBA" id="ARBA00023002"/>
    </source>
</evidence>
<evidence type="ECO:0000256" key="7">
    <source>
        <dbReference type="SAM" id="MobiDB-lite"/>
    </source>
</evidence>
<keyword evidence="5" id="KW-0408">Iron</keyword>
<dbReference type="SUPFAM" id="SSF48264">
    <property type="entry name" value="Cytochrome P450"/>
    <property type="match status" value="1"/>
</dbReference>
<dbReference type="InParanoid" id="K5WQ67"/>
<dbReference type="EMBL" id="JH930475">
    <property type="protein sequence ID" value="EKM52487.1"/>
    <property type="molecule type" value="Genomic_DNA"/>
</dbReference>
<dbReference type="GeneID" id="18910369"/>
<evidence type="ECO:0000256" key="3">
    <source>
        <dbReference type="ARBA" id="ARBA00022723"/>
    </source>
</evidence>
<dbReference type="RefSeq" id="XP_007398831.1">
    <property type="nucleotide sequence ID" value="XM_007398769.1"/>
</dbReference>
<dbReference type="OrthoDB" id="1470350at2759"/>
<keyword evidence="4" id="KW-0560">Oxidoreductase</keyword>
<keyword evidence="2" id="KW-0349">Heme</keyword>
<gene>
    <name evidence="8" type="ORF">PHACADRAFT_186631</name>
</gene>
<dbReference type="Pfam" id="PF00067">
    <property type="entry name" value="p450"/>
    <property type="match status" value="1"/>
</dbReference>
<protein>
    <recommendedName>
        <fullName evidence="10">Cytochrome P450</fullName>
    </recommendedName>
</protein>
<organism evidence="8 9">
    <name type="scientific">Phanerochaete carnosa (strain HHB-10118-sp)</name>
    <name type="common">White-rot fungus</name>
    <name type="synonym">Peniophora carnosa</name>
    <dbReference type="NCBI Taxonomy" id="650164"/>
    <lineage>
        <taxon>Eukaryota</taxon>
        <taxon>Fungi</taxon>
        <taxon>Dikarya</taxon>
        <taxon>Basidiomycota</taxon>
        <taxon>Agaricomycotina</taxon>
        <taxon>Agaricomycetes</taxon>
        <taxon>Polyporales</taxon>
        <taxon>Phanerochaetaceae</taxon>
        <taxon>Phanerochaete</taxon>
    </lineage>
</organism>
<keyword evidence="9" id="KW-1185">Reference proteome</keyword>
<dbReference type="InterPro" id="IPR001128">
    <property type="entry name" value="Cyt_P450"/>
</dbReference>
<reference evidence="8 9" key="1">
    <citation type="journal article" date="2012" name="BMC Genomics">
        <title>Comparative genomics of the white-rot fungi, Phanerochaete carnosa and P. chrysosporium, to elucidate the genetic basis of the distinct wood types they colonize.</title>
        <authorList>
            <person name="Suzuki H."/>
            <person name="MacDonald J."/>
            <person name="Syed K."/>
            <person name="Salamov A."/>
            <person name="Hori C."/>
            <person name="Aerts A."/>
            <person name="Henrissat B."/>
            <person name="Wiebenga A."/>
            <person name="vanKuyk P.A."/>
            <person name="Barry K."/>
            <person name="Lindquist E."/>
            <person name="LaButti K."/>
            <person name="Lapidus A."/>
            <person name="Lucas S."/>
            <person name="Coutinho P."/>
            <person name="Gong Y."/>
            <person name="Samejima M."/>
            <person name="Mahadevan R."/>
            <person name="Abou-Zaid M."/>
            <person name="de Vries R.P."/>
            <person name="Igarashi K."/>
            <person name="Yadav J.S."/>
            <person name="Grigoriev I.V."/>
            <person name="Master E.R."/>
        </authorList>
    </citation>
    <scope>NUCLEOTIDE SEQUENCE [LARGE SCALE GENOMIC DNA]</scope>
    <source>
        <strain evidence="8 9">HHB-10118-sp</strain>
    </source>
</reference>
<keyword evidence="6" id="KW-0503">Monooxygenase</keyword>
<dbReference type="AlphaFoldDB" id="K5WQ67"/>
<dbReference type="Proteomes" id="UP000008370">
    <property type="component" value="Unassembled WGS sequence"/>
</dbReference>
<dbReference type="PANTHER" id="PTHR24291">
    <property type="entry name" value="CYTOCHROME P450 FAMILY 4"/>
    <property type="match status" value="1"/>
</dbReference>
<dbReference type="InterPro" id="IPR036396">
    <property type="entry name" value="Cyt_P450_sf"/>
</dbReference>
<dbReference type="PANTHER" id="PTHR24291:SF50">
    <property type="entry name" value="BIFUNCTIONAL ALBAFLAVENONE MONOOXYGENASE_TERPENE SYNTHASE"/>
    <property type="match status" value="1"/>
</dbReference>
<dbReference type="Gene3D" id="1.10.630.10">
    <property type="entry name" value="Cytochrome P450"/>
    <property type="match status" value="1"/>
</dbReference>
<evidence type="ECO:0000256" key="5">
    <source>
        <dbReference type="ARBA" id="ARBA00023004"/>
    </source>
</evidence>
<evidence type="ECO:0000313" key="8">
    <source>
        <dbReference type="EMBL" id="EKM52487.1"/>
    </source>
</evidence>
<sequence length="558" mass="63050">MVLWQTFAVALTVIFIVSQVVRFYQKIKKLGNLPRLRSSISPLHPLGASLPTCSINPGIMWTWLWKDRGSRHGDDRIASIPDRIADNIHVVPRGNEVVRRHERAAGKAGGRGYPLDAVCLENTSTAKQTCTERERENRVWSPNILSEGGDEWRKHRRIMQPAFSPRTYALVCSETSRLYDEMVAAEAWTGKDSVDIPIFNTLTSKSNWPFPTRPTSPILLCIWGPSSMEVRFFQGTWEHVPPGSPVFSVEGSDYTNTYPTLDVQPAHLKLRFKLLDRAYDTVLLFLRELIASRRRELTEGPKRDSSEGDDERDTSDQRDVFRLMLEASEQEGEYALNDAELQGDTFVMLFAGHETTSHTLSVAIGFLALHSEIQDEVHEEVKSELDGNELNLDALQKLEKAQSCFVEASRVFQAGFVMIRQTQTDNVIVTHAGPEGAPDETLVLEKGTKVCVDVIGVREYPGLSDRGARADSHALKITIREYSTIRTHSSQNDGMAHRRRFALTEGTVFLARLIKDWKIEPIFLPGESRDQWKNRAFSAHIGMTLEIADVPVRLRKRV</sequence>
<accession>K5WQ67</accession>
<dbReference type="GO" id="GO:0005506">
    <property type="term" value="F:iron ion binding"/>
    <property type="evidence" value="ECO:0007669"/>
    <property type="project" value="InterPro"/>
</dbReference>
<dbReference type="GO" id="GO:0004497">
    <property type="term" value="F:monooxygenase activity"/>
    <property type="evidence" value="ECO:0007669"/>
    <property type="project" value="UniProtKB-KW"/>
</dbReference>
<name>K5WQ67_PHACS</name>
<evidence type="ECO:0000256" key="6">
    <source>
        <dbReference type="ARBA" id="ARBA00023033"/>
    </source>
</evidence>
<evidence type="ECO:0000256" key="1">
    <source>
        <dbReference type="ARBA" id="ARBA00010617"/>
    </source>
</evidence>
<evidence type="ECO:0000313" key="9">
    <source>
        <dbReference type="Proteomes" id="UP000008370"/>
    </source>
</evidence>
<keyword evidence="3" id="KW-0479">Metal-binding</keyword>
<feature type="compositionally biased region" description="Basic and acidic residues" evidence="7">
    <location>
        <begin position="297"/>
        <end position="306"/>
    </location>
</feature>
<evidence type="ECO:0008006" key="10">
    <source>
        <dbReference type="Google" id="ProtNLM"/>
    </source>
</evidence>
<feature type="region of interest" description="Disordered" evidence="7">
    <location>
        <begin position="297"/>
        <end position="317"/>
    </location>
</feature>